<gene>
    <name evidence="2" type="ORF">WM40_08705</name>
</gene>
<dbReference type="AlphaFoldDB" id="A0A0F5K1J2"/>
<evidence type="ECO:0000313" key="2">
    <source>
        <dbReference type="EMBL" id="KKB63785.1"/>
    </source>
</evidence>
<sequence>MTLASTQKQPRYHPSRRSLGWRVSLIGVTASQNHATTAEPFARIPRRTQRTGIDSNKGSESYSRTPGRCPGIAACHHKKMRCGKTNEAEERSGNTMVTRLWRADPSKRRISSGRQGEAAVALIRQCLPADAGV</sequence>
<feature type="region of interest" description="Disordered" evidence="1">
    <location>
        <begin position="45"/>
        <end position="68"/>
    </location>
</feature>
<feature type="compositionally biased region" description="Polar residues" evidence="1">
    <location>
        <begin position="50"/>
        <end position="64"/>
    </location>
</feature>
<dbReference type="PATRIC" id="fig|28092.6.peg.2057"/>
<accession>A0A0F5K1J2</accession>
<proteinExistence type="predicted"/>
<dbReference type="EMBL" id="LAQU01000007">
    <property type="protein sequence ID" value="KKB63785.1"/>
    <property type="molecule type" value="Genomic_DNA"/>
</dbReference>
<organism evidence="2 3">
    <name type="scientific">Robbsia andropogonis</name>
    <dbReference type="NCBI Taxonomy" id="28092"/>
    <lineage>
        <taxon>Bacteria</taxon>
        <taxon>Pseudomonadati</taxon>
        <taxon>Pseudomonadota</taxon>
        <taxon>Betaproteobacteria</taxon>
        <taxon>Burkholderiales</taxon>
        <taxon>Burkholderiaceae</taxon>
        <taxon>Robbsia</taxon>
    </lineage>
</organism>
<evidence type="ECO:0000313" key="3">
    <source>
        <dbReference type="Proteomes" id="UP000033618"/>
    </source>
</evidence>
<dbReference type="Proteomes" id="UP000033618">
    <property type="component" value="Unassembled WGS sequence"/>
</dbReference>
<reference evidence="2 3" key="1">
    <citation type="submission" date="2015-03" db="EMBL/GenBank/DDBJ databases">
        <title>Draft Genome Sequence of Burkholderia andropogonis type strain ICMP2807, isolated from Sorghum bicolor.</title>
        <authorList>
            <person name="Lopes-Santos L."/>
            <person name="Castro D.B."/>
            <person name="Ottoboni L.M."/>
            <person name="Park D."/>
            <person name="Weirc B.S."/>
            <person name="Destefano S.A."/>
        </authorList>
    </citation>
    <scope>NUCLEOTIDE SEQUENCE [LARGE SCALE GENOMIC DNA]</scope>
    <source>
        <strain evidence="2 3">ICMP2807</strain>
    </source>
</reference>
<name>A0A0F5K1J2_9BURK</name>
<keyword evidence="3" id="KW-1185">Reference proteome</keyword>
<protein>
    <submittedName>
        <fullName evidence="2">Uncharacterized protein</fullName>
    </submittedName>
</protein>
<comment type="caution">
    <text evidence="2">The sequence shown here is derived from an EMBL/GenBank/DDBJ whole genome shotgun (WGS) entry which is preliminary data.</text>
</comment>
<evidence type="ECO:0000256" key="1">
    <source>
        <dbReference type="SAM" id="MobiDB-lite"/>
    </source>
</evidence>